<organism evidence="4 5">
    <name type="scientific">Anaeramoeba flamelloides</name>
    <dbReference type="NCBI Taxonomy" id="1746091"/>
    <lineage>
        <taxon>Eukaryota</taxon>
        <taxon>Metamonada</taxon>
        <taxon>Anaeramoebidae</taxon>
        <taxon>Anaeramoeba</taxon>
    </lineage>
</organism>
<sequence>MSYSIFVSGNKMKWVTLMPTPREKTDVKQTQLTHFYLTKKPSKIVLSQNSGDYLKLEGKDHFVVLYEDNELEYFQSAYCVNKCRLSDNKILDIASGEYFYLVLTAKGLVYYLSAFGMLKYARRHLCNIWSLCYNHLKKIDLNLDSQIKTIKVGRATSYFLLENSKLYGYGGNAFGQLGLGFESRNTPILISENVKKIFCGSSSFSFFYLTNQNDLFAGGNNSRGQLGIGNKTNQSSPKKLTVLPCDVSQILDLQSGHTHTIFITNDGRTYSCGMGDYNGNGKDKTVFATVPLLKREIATQLSIGLFHSWVLTQENELFGWGFKQNNDPTDKFSFKKSKKWKVPKKIKIPNVAPYNSIRVASSHFSSMIYFTFDNNIDQFKADFKSMFQNKQFTDFIFTLSNGEKIKVHKLFVELRTRRPITQIEDIFQKNNFSKNVLNIFLEWVYMGEIPKKTENKKFLYTIFNSLNLNLNKIEKKNSFELDLLDFYEDHDSKDFFILVNKRSKFSVSNTFTNNESQRYVKKNRKKNKRNKRKDRRRKKRKKKWGNNNQNQNKDQNQNQNIKIQTGEKIITKGNQIQNILELMKKEQIEQKKNNLQKGNGNGNGNENENERGNESGNGNGNENENENGNENGNGNENENGNERENRKEEENGGEEVCNEKQNEKNDFEEDLEANYEKIPVHKFILIAKSGLFRGLFEFVCTQTENFIQIKDYSGKSKESLEVFIKYLYTNKIENVKNTRINKQKIFEELQDAAEYYQLDEKCNLITELQKFKKNLN</sequence>
<protein>
    <submittedName>
        <fullName evidence="4">Regulator of chromosome condensation</fullName>
    </submittedName>
</protein>
<feature type="repeat" description="RCC1" evidence="1">
    <location>
        <begin position="213"/>
        <end position="266"/>
    </location>
</feature>
<dbReference type="EMBL" id="JANTQA010000012">
    <property type="protein sequence ID" value="KAJ3450443.1"/>
    <property type="molecule type" value="Genomic_DNA"/>
</dbReference>
<dbReference type="SUPFAM" id="SSF50985">
    <property type="entry name" value="RCC1/BLIP-II"/>
    <property type="match status" value="1"/>
</dbReference>
<dbReference type="Pfam" id="PF00415">
    <property type="entry name" value="RCC1"/>
    <property type="match status" value="1"/>
</dbReference>
<dbReference type="InterPro" id="IPR051553">
    <property type="entry name" value="Ran_GTPase-activating"/>
</dbReference>
<feature type="region of interest" description="Disordered" evidence="2">
    <location>
        <begin position="518"/>
        <end position="560"/>
    </location>
</feature>
<comment type="caution">
    <text evidence="4">The sequence shown here is derived from an EMBL/GenBank/DDBJ whole genome shotgun (WGS) entry which is preliminary data.</text>
</comment>
<dbReference type="PROSITE" id="PS50012">
    <property type="entry name" value="RCC1_3"/>
    <property type="match status" value="1"/>
</dbReference>
<proteinExistence type="predicted"/>
<dbReference type="InterPro" id="IPR000210">
    <property type="entry name" value="BTB/POZ_dom"/>
</dbReference>
<dbReference type="Pfam" id="PF00651">
    <property type="entry name" value="BTB"/>
    <property type="match status" value="1"/>
</dbReference>
<dbReference type="AlphaFoldDB" id="A0AAV8A840"/>
<dbReference type="PANTHER" id="PTHR45982">
    <property type="entry name" value="REGULATOR OF CHROMOSOME CONDENSATION"/>
    <property type="match status" value="1"/>
</dbReference>
<dbReference type="InterPro" id="IPR011333">
    <property type="entry name" value="SKP1/BTB/POZ_sf"/>
</dbReference>
<accession>A0AAV8A840</accession>
<feature type="compositionally biased region" description="Basic and acidic residues" evidence="2">
    <location>
        <begin position="640"/>
        <end position="650"/>
    </location>
</feature>
<gene>
    <name evidence="4" type="ORF">M0812_06619</name>
</gene>
<evidence type="ECO:0000259" key="3">
    <source>
        <dbReference type="PROSITE" id="PS50097"/>
    </source>
</evidence>
<evidence type="ECO:0000256" key="2">
    <source>
        <dbReference type="SAM" id="MobiDB-lite"/>
    </source>
</evidence>
<dbReference type="PRINTS" id="PR00633">
    <property type="entry name" value="RCCNDNSATION"/>
</dbReference>
<dbReference type="GO" id="GO:0005737">
    <property type="term" value="C:cytoplasm"/>
    <property type="evidence" value="ECO:0007669"/>
    <property type="project" value="TreeGrafter"/>
</dbReference>
<evidence type="ECO:0000313" key="5">
    <source>
        <dbReference type="Proteomes" id="UP001146793"/>
    </source>
</evidence>
<reference evidence="4" key="1">
    <citation type="submission" date="2022-08" db="EMBL/GenBank/DDBJ databases">
        <title>Novel sulphate-reducing endosymbionts in the free-living metamonad Anaeramoeba.</title>
        <authorList>
            <person name="Jerlstrom-Hultqvist J."/>
            <person name="Cepicka I."/>
            <person name="Gallot-Lavallee L."/>
            <person name="Salas-Leiva D."/>
            <person name="Curtis B.A."/>
            <person name="Zahonova K."/>
            <person name="Pipaliya S."/>
            <person name="Dacks J."/>
            <person name="Roger A.J."/>
        </authorList>
    </citation>
    <scope>NUCLEOTIDE SEQUENCE</scope>
    <source>
        <strain evidence="4">Busselton2</strain>
    </source>
</reference>
<dbReference type="Gene3D" id="2.130.10.30">
    <property type="entry name" value="Regulator of chromosome condensation 1/beta-lactamase-inhibitor protein II"/>
    <property type="match status" value="1"/>
</dbReference>
<feature type="region of interest" description="Disordered" evidence="2">
    <location>
        <begin position="593"/>
        <end position="664"/>
    </location>
</feature>
<name>A0AAV8A840_9EUKA</name>
<dbReference type="Proteomes" id="UP001146793">
    <property type="component" value="Unassembled WGS sequence"/>
</dbReference>
<feature type="domain" description="BTB" evidence="3">
    <location>
        <begin position="665"/>
        <end position="736"/>
    </location>
</feature>
<feature type="compositionally biased region" description="Low complexity" evidence="2">
    <location>
        <begin position="614"/>
        <end position="638"/>
    </location>
</feature>
<evidence type="ECO:0000256" key="1">
    <source>
        <dbReference type="PROSITE-ProRule" id="PRU00235"/>
    </source>
</evidence>
<evidence type="ECO:0000313" key="4">
    <source>
        <dbReference type="EMBL" id="KAJ3450443.1"/>
    </source>
</evidence>
<dbReference type="InterPro" id="IPR000408">
    <property type="entry name" value="Reg_chr_condens"/>
</dbReference>
<dbReference type="InterPro" id="IPR009091">
    <property type="entry name" value="RCC1/BLIP-II"/>
</dbReference>
<dbReference type="Gene3D" id="3.30.710.10">
    <property type="entry name" value="Potassium Channel Kv1.1, Chain A"/>
    <property type="match status" value="2"/>
</dbReference>
<dbReference type="CDD" id="cd18186">
    <property type="entry name" value="BTB_POZ_ZBTB_KLHL-like"/>
    <property type="match status" value="1"/>
</dbReference>
<feature type="compositionally biased region" description="Low complexity" evidence="2">
    <location>
        <begin position="545"/>
        <end position="560"/>
    </location>
</feature>
<dbReference type="PROSITE" id="PS50097">
    <property type="entry name" value="BTB"/>
    <property type="match status" value="1"/>
</dbReference>
<dbReference type="SUPFAM" id="SSF54695">
    <property type="entry name" value="POZ domain"/>
    <property type="match status" value="2"/>
</dbReference>
<feature type="compositionally biased region" description="Basic residues" evidence="2">
    <location>
        <begin position="519"/>
        <end position="544"/>
    </location>
</feature>
<dbReference type="PANTHER" id="PTHR45982:SF1">
    <property type="entry name" value="REGULATOR OF CHROMOSOME CONDENSATION"/>
    <property type="match status" value="1"/>
</dbReference>
<dbReference type="GO" id="GO:0005085">
    <property type="term" value="F:guanyl-nucleotide exchange factor activity"/>
    <property type="evidence" value="ECO:0007669"/>
    <property type="project" value="TreeGrafter"/>
</dbReference>